<dbReference type="SUPFAM" id="SSF81923">
    <property type="entry name" value="Double Clp-N motif"/>
    <property type="match status" value="2"/>
</dbReference>
<sequence>MFERFTRQAREVVVRAQEEARGLDHDWIGTEHLLLAVLHRPQEPGAATLNRLGVTAESCREAVRALVVRDADALGPEDADALRTLGIDLEAVRRHTDAAFGKGALDRPADPGEGRARRGFLLGRTRRRGRPADAAGHIAFTPRAKKALELSLREAITAEDKHIGVAHILLGLLRSDDRLTRELFERLGVEPGATRDLVRADARSGKAA</sequence>
<dbReference type="EMBL" id="JAVREQ010000014">
    <property type="protein sequence ID" value="MDT0380340.1"/>
    <property type="molecule type" value="Genomic_DNA"/>
</dbReference>
<name>A0ABU2NTP1_9ACTN</name>
<dbReference type="Pfam" id="PF02861">
    <property type="entry name" value="Clp_N"/>
    <property type="match status" value="2"/>
</dbReference>
<evidence type="ECO:0000259" key="2">
    <source>
        <dbReference type="PROSITE" id="PS51903"/>
    </source>
</evidence>
<dbReference type="GO" id="GO:0006508">
    <property type="term" value="P:proteolysis"/>
    <property type="evidence" value="ECO:0007669"/>
    <property type="project" value="UniProtKB-KW"/>
</dbReference>
<feature type="domain" description="Clp R" evidence="2">
    <location>
        <begin position="2"/>
        <end position="205"/>
    </location>
</feature>
<dbReference type="PANTHER" id="PTHR47016:SF5">
    <property type="entry name" value="CLP DOMAIN SUPERFAMILY PROTEIN"/>
    <property type="match status" value="1"/>
</dbReference>
<dbReference type="InterPro" id="IPR036628">
    <property type="entry name" value="Clp_N_dom_sf"/>
</dbReference>
<dbReference type="RefSeq" id="WP_311674104.1">
    <property type="nucleotide sequence ID" value="NZ_JAVREQ010000014.1"/>
</dbReference>
<keyword evidence="4" id="KW-1185">Reference proteome</keyword>
<organism evidence="3 4">
    <name type="scientific">Streptomyces hazeniae</name>
    <dbReference type="NCBI Taxonomy" id="3075538"/>
    <lineage>
        <taxon>Bacteria</taxon>
        <taxon>Bacillati</taxon>
        <taxon>Actinomycetota</taxon>
        <taxon>Actinomycetes</taxon>
        <taxon>Kitasatosporales</taxon>
        <taxon>Streptomycetaceae</taxon>
        <taxon>Streptomyces</taxon>
    </lineage>
</organism>
<proteinExistence type="predicted"/>
<dbReference type="InterPro" id="IPR044217">
    <property type="entry name" value="CLPT1/2"/>
</dbReference>
<accession>A0ABU2NTP1</accession>
<dbReference type="PANTHER" id="PTHR47016">
    <property type="entry name" value="ATP-DEPENDENT CLP PROTEASE ATP-BINDING SUBUNIT CLPT1, CHLOROPLASTIC"/>
    <property type="match status" value="1"/>
</dbReference>
<keyword evidence="3" id="KW-0378">Hydrolase</keyword>
<dbReference type="InterPro" id="IPR004176">
    <property type="entry name" value="Clp_R_N"/>
</dbReference>
<comment type="caution">
    <text evidence="3">The sequence shown here is derived from an EMBL/GenBank/DDBJ whole genome shotgun (WGS) entry which is preliminary data.</text>
</comment>
<gene>
    <name evidence="3" type="ORF">RM572_16420</name>
</gene>
<evidence type="ECO:0000256" key="1">
    <source>
        <dbReference type="PROSITE-ProRule" id="PRU01251"/>
    </source>
</evidence>
<dbReference type="Proteomes" id="UP001183414">
    <property type="component" value="Unassembled WGS sequence"/>
</dbReference>
<evidence type="ECO:0000313" key="3">
    <source>
        <dbReference type="EMBL" id="MDT0380340.1"/>
    </source>
</evidence>
<dbReference type="GO" id="GO:0008233">
    <property type="term" value="F:peptidase activity"/>
    <property type="evidence" value="ECO:0007669"/>
    <property type="project" value="UniProtKB-KW"/>
</dbReference>
<keyword evidence="3" id="KW-0645">Protease</keyword>
<keyword evidence="1" id="KW-0677">Repeat</keyword>
<evidence type="ECO:0000313" key="4">
    <source>
        <dbReference type="Proteomes" id="UP001183414"/>
    </source>
</evidence>
<dbReference type="Gene3D" id="1.10.1780.10">
    <property type="entry name" value="Clp, N-terminal domain"/>
    <property type="match status" value="2"/>
</dbReference>
<protein>
    <submittedName>
        <fullName evidence="3">Clp protease N-terminal domain-containing protein</fullName>
    </submittedName>
</protein>
<dbReference type="PROSITE" id="PS51903">
    <property type="entry name" value="CLP_R"/>
    <property type="match status" value="1"/>
</dbReference>
<reference evidence="4" key="1">
    <citation type="submission" date="2023-07" db="EMBL/GenBank/DDBJ databases">
        <title>30 novel species of actinomycetes from the DSMZ collection.</title>
        <authorList>
            <person name="Nouioui I."/>
        </authorList>
    </citation>
    <scope>NUCLEOTIDE SEQUENCE [LARGE SCALE GENOMIC DNA]</scope>
    <source>
        <strain evidence="4">DSM 42041</strain>
    </source>
</reference>